<sequence>MEMAPSSPPPSSSSPRDPRVQCRSRAWASQLLRDYRPFLEKLGAGQPLESEALEQAVAEALWKLVGTPSNADIKLLEDRLDELIVEVASKRNQYPREVQVQVVKALKAQQKLLDCYQTTVNLQEITPKPSQDLHMADLSLATKNASRHIGESFKSLSSLLEKAEGFSKALSLQPTLEQCKLHQEIVAGSEEKKENKIDVKNLTSQVEVTPPQTAISNSILLKLKRPSCSPRKHYPLRQKKITLDT</sequence>
<name>A0ABQ7SZX7_PHRPL</name>
<dbReference type="InterPro" id="IPR013950">
    <property type="entry name" value="Mis14/Nsl1"/>
</dbReference>
<evidence type="ECO:0000313" key="3">
    <source>
        <dbReference type="Proteomes" id="UP000826234"/>
    </source>
</evidence>
<dbReference type="Pfam" id="PF08641">
    <property type="entry name" value="Mis14"/>
    <property type="match status" value="1"/>
</dbReference>
<feature type="compositionally biased region" description="Pro residues" evidence="1">
    <location>
        <begin position="1"/>
        <end position="12"/>
    </location>
</feature>
<reference evidence="2 3" key="1">
    <citation type="journal article" date="2022" name="Gigascience">
        <title>A chromosome-level genome assembly and annotation of the desert horned lizard, Phrynosoma platyrhinos, provides insight into chromosomal rearrangements among reptiles.</title>
        <authorList>
            <person name="Koochekian N."/>
            <person name="Ascanio A."/>
            <person name="Farleigh K."/>
            <person name="Card D.C."/>
            <person name="Schield D.R."/>
            <person name="Castoe T.A."/>
            <person name="Jezkova T."/>
        </authorList>
    </citation>
    <scope>NUCLEOTIDE SEQUENCE [LARGE SCALE GENOMIC DNA]</scope>
    <source>
        <strain evidence="2">NK-2021</strain>
    </source>
</reference>
<dbReference type="Proteomes" id="UP000826234">
    <property type="component" value="Unassembled WGS sequence"/>
</dbReference>
<evidence type="ECO:0000313" key="2">
    <source>
        <dbReference type="EMBL" id="KAH0622711.1"/>
    </source>
</evidence>
<organism evidence="2 3">
    <name type="scientific">Phrynosoma platyrhinos</name>
    <name type="common">Desert horned lizard</name>
    <dbReference type="NCBI Taxonomy" id="52577"/>
    <lineage>
        <taxon>Eukaryota</taxon>
        <taxon>Metazoa</taxon>
        <taxon>Chordata</taxon>
        <taxon>Craniata</taxon>
        <taxon>Vertebrata</taxon>
        <taxon>Euteleostomi</taxon>
        <taxon>Lepidosauria</taxon>
        <taxon>Squamata</taxon>
        <taxon>Bifurcata</taxon>
        <taxon>Unidentata</taxon>
        <taxon>Episquamata</taxon>
        <taxon>Toxicofera</taxon>
        <taxon>Iguania</taxon>
        <taxon>Phrynosomatidae</taxon>
        <taxon>Phrynosomatinae</taxon>
        <taxon>Phrynosoma</taxon>
    </lineage>
</organism>
<feature type="region of interest" description="Disordered" evidence="1">
    <location>
        <begin position="1"/>
        <end position="20"/>
    </location>
</feature>
<dbReference type="PANTHER" id="PTHR31749:SF3">
    <property type="entry name" value="KINETOCHORE-ASSOCIATED PROTEIN NSL1 HOMOLOG"/>
    <property type="match status" value="1"/>
</dbReference>
<dbReference type="EMBL" id="JAIPUX010003289">
    <property type="protein sequence ID" value="KAH0622711.1"/>
    <property type="molecule type" value="Genomic_DNA"/>
</dbReference>
<accession>A0ABQ7SZX7</accession>
<gene>
    <name evidence="2" type="ORF">JD844_025251</name>
</gene>
<evidence type="ECO:0008006" key="4">
    <source>
        <dbReference type="Google" id="ProtNLM"/>
    </source>
</evidence>
<protein>
    <recommendedName>
        <fullName evidence="4">NSL1 component of MIS12 kinetochore complex</fullName>
    </recommendedName>
</protein>
<comment type="caution">
    <text evidence="2">The sequence shown here is derived from an EMBL/GenBank/DDBJ whole genome shotgun (WGS) entry which is preliminary data.</text>
</comment>
<keyword evidence="3" id="KW-1185">Reference proteome</keyword>
<dbReference type="PANTHER" id="PTHR31749">
    <property type="entry name" value="KINETOCHORE-ASSOCIATED PROTEIN NSL1 HOMOLOG"/>
    <property type="match status" value="1"/>
</dbReference>
<evidence type="ECO:0000256" key="1">
    <source>
        <dbReference type="SAM" id="MobiDB-lite"/>
    </source>
</evidence>
<proteinExistence type="predicted"/>